<sequence length="272" mass="30654">MVSAYLPLAALLLCVSLVESFNLCNLDSAVCVPFIDLQPNCTCILEPTGQPINRSTDTSVFVQQKSLPADLFSFLTVPRAIRESLGERIPASEQYSSHLMRDLPTADISEEFFFIAVNQSSVESFFQMIHDQNVLADSYLSANLPHWCSSGDCNFIEFDNRGFDSSNNSYRFISTVIQVTSDQGMSFVAVSEVESRLFVDANIRKMCATECEIAESSTKEYCRNKCAEKIRYENMSRIGQMKKDLMGHTQAATIDNLRVKYKKFLKDYPARV</sequence>
<protein>
    <submittedName>
        <fullName evidence="3">ShKT domain-containing protein</fullName>
    </submittedName>
</protein>
<reference evidence="3" key="1">
    <citation type="submission" date="2016-11" db="UniProtKB">
        <authorList>
            <consortium name="WormBaseParasite"/>
        </authorList>
    </citation>
    <scope>IDENTIFICATION</scope>
</reference>
<keyword evidence="1" id="KW-0732">Signal</keyword>
<accession>A0A1I7Y8P6</accession>
<feature type="chain" id="PRO_5009311942" evidence="1">
    <location>
        <begin position="21"/>
        <end position="272"/>
    </location>
</feature>
<dbReference type="AlphaFoldDB" id="A0A1I7Y8P6"/>
<evidence type="ECO:0000313" key="3">
    <source>
        <dbReference type="WBParaSite" id="L893_g13800.t1"/>
    </source>
</evidence>
<evidence type="ECO:0000256" key="1">
    <source>
        <dbReference type="SAM" id="SignalP"/>
    </source>
</evidence>
<feature type="signal peptide" evidence="1">
    <location>
        <begin position="1"/>
        <end position="20"/>
    </location>
</feature>
<dbReference type="WBParaSite" id="L893_g13800.t1">
    <property type="protein sequence ID" value="L893_g13800.t1"/>
    <property type="gene ID" value="L893_g13800"/>
</dbReference>
<name>A0A1I7Y8P6_9BILA</name>
<evidence type="ECO:0000313" key="2">
    <source>
        <dbReference type="Proteomes" id="UP000095287"/>
    </source>
</evidence>
<organism evidence="2 3">
    <name type="scientific">Steinernema glaseri</name>
    <dbReference type="NCBI Taxonomy" id="37863"/>
    <lineage>
        <taxon>Eukaryota</taxon>
        <taxon>Metazoa</taxon>
        <taxon>Ecdysozoa</taxon>
        <taxon>Nematoda</taxon>
        <taxon>Chromadorea</taxon>
        <taxon>Rhabditida</taxon>
        <taxon>Tylenchina</taxon>
        <taxon>Panagrolaimomorpha</taxon>
        <taxon>Strongyloidoidea</taxon>
        <taxon>Steinernematidae</taxon>
        <taxon>Steinernema</taxon>
    </lineage>
</organism>
<proteinExistence type="predicted"/>
<keyword evidence="2" id="KW-1185">Reference proteome</keyword>
<dbReference type="Proteomes" id="UP000095287">
    <property type="component" value="Unplaced"/>
</dbReference>